<dbReference type="SUPFAM" id="SSF52540">
    <property type="entry name" value="P-loop containing nucleoside triphosphate hydrolases"/>
    <property type="match status" value="1"/>
</dbReference>
<name>A0AAT9J7A3_9VIRU</name>
<evidence type="ECO:0000256" key="1">
    <source>
        <dbReference type="SAM" id="MobiDB-lite"/>
    </source>
</evidence>
<reference evidence="3" key="2">
    <citation type="submission" date="2024-03" db="EMBL/GenBank/DDBJ databases">
        <authorList>
            <person name="Ni Y."/>
            <person name="Xu T."/>
            <person name="Yan S."/>
            <person name="Chen L."/>
            <person name="Wang Y."/>
        </authorList>
    </citation>
    <scope>NUCLEOTIDE SEQUENCE</scope>
    <source>
        <strain evidence="3">NBC1</strain>
    </source>
</reference>
<reference evidence="3" key="1">
    <citation type="journal article" date="2024" name="Environ. Microbiol. Rep.">
        <title>Hiding in plain sight: The discovery of complete genomes of 11 hypothetical spindle-shaped viruses that putatively infect mesophilic ammonia-oxidizing archaea.</title>
        <authorList>
            <person name="Ni Y."/>
            <person name="Xu T."/>
            <person name="Yan S."/>
            <person name="Chen L."/>
            <person name="Wang Y."/>
        </authorList>
    </citation>
    <scope>NUCLEOTIDE SEQUENCE</scope>
    <source>
        <strain evidence="3">NBC1</strain>
    </source>
</reference>
<dbReference type="Gene3D" id="3.40.50.300">
    <property type="entry name" value="P-loop containing nucleotide triphosphate hydrolases"/>
    <property type="match status" value="1"/>
</dbReference>
<proteinExistence type="predicted"/>
<feature type="region of interest" description="Disordered" evidence="1">
    <location>
        <begin position="271"/>
        <end position="292"/>
    </location>
</feature>
<dbReference type="SUPFAM" id="SSF56747">
    <property type="entry name" value="Prim-pol domain"/>
    <property type="match status" value="1"/>
</dbReference>
<dbReference type="EMBL" id="BK067786">
    <property type="protein sequence ID" value="DBA51893.1"/>
    <property type="molecule type" value="Genomic_DNA"/>
</dbReference>
<dbReference type="InterPro" id="IPR027417">
    <property type="entry name" value="P-loop_NTPase"/>
</dbReference>
<dbReference type="InterPro" id="IPR045455">
    <property type="entry name" value="NrS-1_pol-like_helicase"/>
</dbReference>
<dbReference type="Pfam" id="PF19263">
    <property type="entry name" value="DUF5906"/>
    <property type="match status" value="1"/>
</dbReference>
<sequence>MDTTNNDKTFDKNHYIDLFKQAGFNCFPLVRYRQGEVNTKRADTRYQARRTPRDLPILEHENYGVMGTIENKGGVLDIDEKEKYRLFAEKTAKTYMVIESGGGWHIPIKNFSEQTSKIELFDYHTSEDKVAEFQGIDHYVVGCGSTIWHEKLQREVTYTNIGTEKIWDARGKDFNAWIDVIARELGLSPRKKKNTSSYAHLRENFRKGVIPHSGQSNDYFHQATLVCMEDELTVNEAIDKIKKIYDEWAKSEYYSHRTWTSVQSKIEYTFEHDVPPSQNKGGRPKGSKENGIDTTKIAQSIIAAKDLYSNLQTENLFINRNGFLERYEEDLARELIQIFPELEPANENSILFKLLRMSPAIPETNDDYFVFKDGVRSLSTKEKVETDEIGSMGFKDYNYLSPTKENEPKKFLEVFFGNIPESEHKRVKASLRSILLSEPDTRISLLVGGAGSGKTKSAEILEYVLGDEYAYSVTVSQFINDHFIRAHIDGKRLLIFQDMPDTWKDFEIIKTLTGENSTTQRGFHQDKKKVVNRLKVMGCANYLAKIPADEKNPMYSRRLSLLHKDPPLIPYKENPNLSKEIADEEGEKIISWIFNLKEEDCEYEDAKTVKVEYEKLSSPETEFLEENYEFMADSIDSMGVITILKEFNKKYGLEKDMDYMAKALKTAGYNVTYSGSIVKNIVKKIKKEEPKDKPQRRFQSDDD</sequence>
<protein>
    <submittedName>
        <fullName evidence="3">ORF35</fullName>
    </submittedName>
</protein>
<evidence type="ECO:0000259" key="2">
    <source>
        <dbReference type="Pfam" id="PF19263"/>
    </source>
</evidence>
<evidence type="ECO:0000313" key="3">
    <source>
        <dbReference type="EMBL" id="DBA51893.1"/>
    </source>
</evidence>
<organism evidence="3">
    <name type="scientific">Nitrosopumilaceae spindle-shaped virus</name>
    <dbReference type="NCBI Taxonomy" id="3065433"/>
    <lineage>
        <taxon>Viruses</taxon>
    </lineage>
</organism>
<feature type="domain" description="NrS-1 polymerase-like helicase" evidence="2">
    <location>
        <begin position="446"/>
        <end position="558"/>
    </location>
</feature>
<accession>A0AAT9J7A3</accession>